<proteinExistence type="predicted"/>
<gene>
    <name evidence="1" type="ORF">C2G38_2030266</name>
</gene>
<reference evidence="1 2" key="1">
    <citation type="submission" date="2018-06" db="EMBL/GenBank/DDBJ databases">
        <title>Comparative genomics reveals the genomic features of Rhizophagus irregularis, R. cerebriforme, R. diaphanum and Gigaspora rosea, and their symbiotic lifestyle signature.</title>
        <authorList>
            <person name="Morin E."/>
            <person name="San Clemente H."/>
            <person name="Chen E.C.H."/>
            <person name="De La Providencia I."/>
            <person name="Hainaut M."/>
            <person name="Kuo A."/>
            <person name="Kohler A."/>
            <person name="Murat C."/>
            <person name="Tang N."/>
            <person name="Roy S."/>
            <person name="Loubradou J."/>
            <person name="Henrissat B."/>
            <person name="Grigoriev I.V."/>
            <person name="Corradi N."/>
            <person name="Roux C."/>
            <person name="Martin F.M."/>
        </authorList>
    </citation>
    <scope>NUCLEOTIDE SEQUENCE [LARGE SCALE GENOMIC DNA]</scope>
    <source>
        <strain evidence="1 2">DAOM 194757</strain>
    </source>
</reference>
<protein>
    <submittedName>
        <fullName evidence="1">Uncharacterized protein</fullName>
    </submittedName>
</protein>
<accession>A0A397VWT0</accession>
<dbReference type="OrthoDB" id="2471684at2759"/>
<dbReference type="Proteomes" id="UP000266673">
    <property type="component" value="Unassembled WGS sequence"/>
</dbReference>
<dbReference type="AlphaFoldDB" id="A0A397VWT0"/>
<organism evidence="1 2">
    <name type="scientific">Gigaspora rosea</name>
    <dbReference type="NCBI Taxonomy" id="44941"/>
    <lineage>
        <taxon>Eukaryota</taxon>
        <taxon>Fungi</taxon>
        <taxon>Fungi incertae sedis</taxon>
        <taxon>Mucoromycota</taxon>
        <taxon>Glomeromycotina</taxon>
        <taxon>Glomeromycetes</taxon>
        <taxon>Diversisporales</taxon>
        <taxon>Gigasporaceae</taxon>
        <taxon>Gigaspora</taxon>
    </lineage>
</organism>
<keyword evidence="2" id="KW-1185">Reference proteome</keyword>
<evidence type="ECO:0000313" key="2">
    <source>
        <dbReference type="Proteomes" id="UP000266673"/>
    </source>
</evidence>
<name>A0A397VWT0_9GLOM</name>
<dbReference type="EMBL" id="QKWP01000137">
    <property type="protein sequence ID" value="RIB26398.1"/>
    <property type="molecule type" value="Genomic_DNA"/>
</dbReference>
<sequence>MSLKRPSFNLYMFTHNLSEYFLTKECEKLKKFTKIKASIGELQVLDTLNRLGGRFFSRFSIAYYGKDSIDIQGFFNSTYFIIQVRFRVEKLGFNEITIFQEKIKSFKNATGIIFCPGGLTISCKQKISSIKSIFIVESLNELSTKIQELSTGHRLEKIRFERPSWRLDDPNSIRRVFDVLKQQKINLHTIRYAYHFPFDLEDNVSNIGYPGFDYIGTFELKDITYHVVVRNERQASRNVLEEKLQEFEKAKECYLPEYYFGVFLIDLWDYDVLPRLIVDSNVIVSSLNDVRSYLYRLFK</sequence>
<comment type="caution">
    <text evidence="1">The sequence shown here is derived from an EMBL/GenBank/DDBJ whole genome shotgun (WGS) entry which is preliminary data.</text>
</comment>
<evidence type="ECO:0000313" key="1">
    <source>
        <dbReference type="EMBL" id="RIB26398.1"/>
    </source>
</evidence>